<evidence type="ECO:0000256" key="1">
    <source>
        <dbReference type="SAM" id="MobiDB-lite"/>
    </source>
</evidence>
<keyword evidence="3" id="KW-1185">Reference proteome</keyword>
<accession>A0AAP0K9C8</accession>
<reference evidence="2 3" key="1">
    <citation type="submission" date="2024-01" db="EMBL/GenBank/DDBJ databases">
        <title>Genome assemblies of Stephania.</title>
        <authorList>
            <person name="Yang L."/>
        </authorList>
    </citation>
    <scope>NUCLEOTIDE SEQUENCE [LARGE SCALE GENOMIC DNA]</scope>
    <source>
        <strain evidence="2">QJT</strain>
        <tissue evidence="2">Leaf</tissue>
    </source>
</reference>
<evidence type="ECO:0000313" key="3">
    <source>
        <dbReference type="Proteomes" id="UP001417504"/>
    </source>
</evidence>
<evidence type="ECO:0000313" key="2">
    <source>
        <dbReference type="EMBL" id="KAK9147107.1"/>
    </source>
</evidence>
<feature type="region of interest" description="Disordered" evidence="1">
    <location>
        <begin position="1"/>
        <end position="181"/>
    </location>
</feature>
<organism evidence="2 3">
    <name type="scientific">Stephania japonica</name>
    <dbReference type="NCBI Taxonomy" id="461633"/>
    <lineage>
        <taxon>Eukaryota</taxon>
        <taxon>Viridiplantae</taxon>
        <taxon>Streptophyta</taxon>
        <taxon>Embryophyta</taxon>
        <taxon>Tracheophyta</taxon>
        <taxon>Spermatophyta</taxon>
        <taxon>Magnoliopsida</taxon>
        <taxon>Ranunculales</taxon>
        <taxon>Menispermaceae</taxon>
        <taxon>Menispermoideae</taxon>
        <taxon>Cissampelideae</taxon>
        <taxon>Stephania</taxon>
    </lineage>
</organism>
<name>A0AAP0K9C8_9MAGN</name>
<comment type="caution">
    <text evidence="2">The sequence shown here is derived from an EMBL/GenBank/DDBJ whole genome shotgun (WGS) entry which is preliminary data.</text>
</comment>
<dbReference type="EMBL" id="JBBNAE010000002">
    <property type="protein sequence ID" value="KAK9147107.1"/>
    <property type="molecule type" value="Genomic_DNA"/>
</dbReference>
<dbReference type="AlphaFoldDB" id="A0AAP0K9C8"/>
<feature type="compositionally biased region" description="Low complexity" evidence="1">
    <location>
        <begin position="8"/>
        <end position="137"/>
    </location>
</feature>
<proteinExistence type="predicted"/>
<protein>
    <submittedName>
        <fullName evidence="2">Uncharacterized protein</fullName>
    </submittedName>
</protein>
<gene>
    <name evidence="2" type="ORF">Sjap_007010</name>
</gene>
<dbReference type="Proteomes" id="UP001417504">
    <property type="component" value="Unassembled WGS sequence"/>
</dbReference>
<sequence length="466" mass="52192">MLQFPVPQMAQQLGSQTQAQSQPQGQQMPLQPILQTQHQGQQMTQQTTLQMQPQGQQMTQQTTLQMQPQGQQMPQQPNLQTQHQGQQMPQQTTLQTQHQGQQMTQQPLLQTQHLGQQMMHQHGQHFSHQQLHQMPYQQTPPRPQGQQMPQQQVQHYTHQQEQPFSHQQGQQFHQQVQKTGYPQREDIEFHQGKQLGISPSQSQLPRASSLHDMPVHSVQVSSIGVQSVQQQYGTSSLNRPESGSSLAQLPQNGDDLILGQQIGGTMSRNHMGPSIVQNQQSGGLPNMLKRSTEEEASGRPAGDYYFSANKDGPMMAPPQPSLPAVPMGQNQQEIRIGGIPPHIAPPGHIGGLNAAAGHGMPNMFSHGAMAQPFPNNLNMRPPMRMLSSPEVSNPSPADVYRQQHEVTATGDNVPAPFMTFEATGFPPEILREMRYLLQKRSICRRLRCYTHPDMQQVLCPLGMHYL</sequence>
<feature type="compositionally biased region" description="Low complexity" evidence="1">
    <location>
        <begin position="144"/>
        <end position="177"/>
    </location>
</feature>